<dbReference type="AlphaFoldDB" id="A0A6G1JT01"/>
<gene>
    <name evidence="2" type="ORF">K504DRAFT_178323</name>
</gene>
<protein>
    <submittedName>
        <fullName evidence="2">Uncharacterized protein</fullName>
    </submittedName>
</protein>
<accession>A0A6G1JT01</accession>
<keyword evidence="1" id="KW-0472">Membrane</keyword>
<name>A0A6G1JT01_9PLEO</name>
<keyword evidence="1" id="KW-0812">Transmembrane</keyword>
<evidence type="ECO:0000313" key="3">
    <source>
        <dbReference type="Proteomes" id="UP000799428"/>
    </source>
</evidence>
<dbReference type="EMBL" id="MU005787">
    <property type="protein sequence ID" value="KAF2703443.1"/>
    <property type="molecule type" value="Genomic_DNA"/>
</dbReference>
<organism evidence="2 3">
    <name type="scientific">Pleomassaria siparia CBS 279.74</name>
    <dbReference type="NCBI Taxonomy" id="1314801"/>
    <lineage>
        <taxon>Eukaryota</taxon>
        <taxon>Fungi</taxon>
        <taxon>Dikarya</taxon>
        <taxon>Ascomycota</taxon>
        <taxon>Pezizomycotina</taxon>
        <taxon>Dothideomycetes</taxon>
        <taxon>Pleosporomycetidae</taxon>
        <taxon>Pleosporales</taxon>
        <taxon>Pleomassariaceae</taxon>
        <taxon>Pleomassaria</taxon>
    </lineage>
</organism>
<evidence type="ECO:0000256" key="1">
    <source>
        <dbReference type="SAM" id="Phobius"/>
    </source>
</evidence>
<sequence length="99" mass="11701">MYYVLSYYVDGPFDRPFVRLIYTCIPLYYCTMVILFLHARHPGHPWPSPRSLRSLPTHPLSTHWLQRYKGSVHLHRQRPLAAAANRPVRFPSLITRLSK</sequence>
<keyword evidence="1" id="KW-1133">Transmembrane helix</keyword>
<feature type="transmembrane region" description="Helical" evidence="1">
    <location>
        <begin position="20"/>
        <end position="39"/>
    </location>
</feature>
<proteinExistence type="predicted"/>
<reference evidence="2" key="1">
    <citation type="journal article" date="2020" name="Stud. Mycol.">
        <title>101 Dothideomycetes genomes: a test case for predicting lifestyles and emergence of pathogens.</title>
        <authorList>
            <person name="Haridas S."/>
            <person name="Albert R."/>
            <person name="Binder M."/>
            <person name="Bloem J."/>
            <person name="Labutti K."/>
            <person name="Salamov A."/>
            <person name="Andreopoulos B."/>
            <person name="Baker S."/>
            <person name="Barry K."/>
            <person name="Bills G."/>
            <person name="Bluhm B."/>
            <person name="Cannon C."/>
            <person name="Castanera R."/>
            <person name="Culley D."/>
            <person name="Daum C."/>
            <person name="Ezra D."/>
            <person name="Gonzalez J."/>
            <person name="Henrissat B."/>
            <person name="Kuo A."/>
            <person name="Liang C."/>
            <person name="Lipzen A."/>
            <person name="Lutzoni F."/>
            <person name="Magnuson J."/>
            <person name="Mondo S."/>
            <person name="Nolan M."/>
            <person name="Ohm R."/>
            <person name="Pangilinan J."/>
            <person name="Park H.-J."/>
            <person name="Ramirez L."/>
            <person name="Alfaro M."/>
            <person name="Sun H."/>
            <person name="Tritt A."/>
            <person name="Yoshinaga Y."/>
            <person name="Zwiers L.-H."/>
            <person name="Turgeon B."/>
            <person name="Goodwin S."/>
            <person name="Spatafora J."/>
            <person name="Crous P."/>
            <person name="Grigoriev I."/>
        </authorList>
    </citation>
    <scope>NUCLEOTIDE SEQUENCE</scope>
    <source>
        <strain evidence="2">CBS 279.74</strain>
    </source>
</reference>
<dbReference type="Proteomes" id="UP000799428">
    <property type="component" value="Unassembled WGS sequence"/>
</dbReference>
<evidence type="ECO:0000313" key="2">
    <source>
        <dbReference type="EMBL" id="KAF2703443.1"/>
    </source>
</evidence>
<keyword evidence="3" id="KW-1185">Reference proteome</keyword>